<evidence type="ECO:0000259" key="5">
    <source>
        <dbReference type="PROSITE" id="PS51845"/>
    </source>
</evidence>
<evidence type="ECO:0000256" key="2">
    <source>
        <dbReference type="ARBA" id="ARBA00022801"/>
    </source>
</evidence>
<dbReference type="InterPro" id="IPR023088">
    <property type="entry name" value="PDEase"/>
</dbReference>
<gene>
    <name evidence="6" type="ORF">RFI_05016</name>
</gene>
<dbReference type="AlphaFoldDB" id="X6P1G5"/>
<feature type="domain" description="PDEase" evidence="5">
    <location>
        <begin position="1"/>
        <end position="223"/>
    </location>
</feature>
<dbReference type="GO" id="GO:0046872">
    <property type="term" value="F:metal ion binding"/>
    <property type="evidence" value="ECO:0007669"/>
    <property type="project" value="UniProtKB-KW"/>
</dbReference>
<evidence type="ECO:0000256" key="3">
    <source>
        <dbReference type="PIRSR" id="PIRSR623088-3"/>
    </source>
</evidence>
<dbReference type="GO" id="GO:0004114">
    <property type="term" value="F:3',5'-cyclic-nucleotide phosphodiesterase activity"/>
    <property type="evidence" value="ECO:0007669"/>
    <property type="project" value="InterPro"/>
</dbReference>
<dbReference type="EMBL" id="ASPP01004486">
    <property type="protein sequence ID" value="ETO32101.1"/>
    <property type="molecule type" value="Genomic_DNA"/>
</dbReference>
<keyword evidence="1 3" id="KW-0479">Metal-binding</keyword>
<evidence type="ECO:0000313" key="7">
    <source>
        <dbReference type="Proteomes" id="UP000023152"/>
    </source>
</evidence>
<evidence type="ECO:0000313" key="6">
    <source>
        <dbReference type="EMBL" id="ETO32101.1"/>
    </source>
</evidence>
<sequence length="223" mass="25598">WEVLKRPGCNILEGRSLVERRRFRFILIEAILATDMSKHKRQQDMLTELIDALNEAGVQLEMWGPTDSDDDNNDNDNDGNDNEDPPDDPDNNLQQSKRPSSPPSQIEQQPPPPPREPSVFDNKQELAAVLIPLAVHTADLSNPSKPLRLYRKWADCVMKEFWMQGDREKECGLPVTQVCDRTKTDLPTCQTGFINHVIKPWFEIWTRLLPEKFAGPLFLKNVN</sequence>
<dbReference type="GO" id="GO:0007165">
    <property type="term" value="P:signal transduction"/>
    <property type="evidence" value="ECO:0007669"/>
    <property type="project" value="InterPro"/>
</dbReference>
<feature type="compositionally biased region" description="Acidic residues" evidence="4">
    <location>
        <begin position="67"/>
        <end position="90"/>
    </location>
</feature>
<name>X6P1G5_RETFI</name>
<dbReference type="OrthoDB" id="189220at2759"/>
<dbReference type="Pfam" id="PF00233">
    <property type="entry name" value="PDEase_I"/>
    <property type="match status" value="1"/>
</dbReference>
<comment type="caution">
    <text evidence="6">The sequence shown here is derived from an EMBL/GenBank/DDBJ whole genome shotgun (WGS) entry which is preliminary data.</text>
</comment>
<dbReference type="InterPro" id="IPR036971">
    <property type="entry name" value="PDEase_catalytic_dom_sf"/>
</dbReference>
<dbReference type="Proteomes" id="UP000023152">
    <property type="component" value="Unassembled WGS sequence"/>
</dbReference>
<reference evidence="6 7" key="1">
    <citation type="journal article" date="2013" name="Curr. Biol.">
        <title>The Genome of the Foraminiferan Reticulomyxa filosa.</title>
        <authorList>
            <person name="Glockner G."/>
            <person name="Hulsmann N."/>
            <person name="Schleicher M."/>
            <person name="Noegel A.A."/>
            <person name="Eichinger L."/>
            <person name="Gallinger C."/>
            <person name="Pawlowski J."/>
            <person name="Sierra R."/>
            <person name="Euteneuer U."/>
            <person name="Pillet L."/>
            <person name="Moustafa A."/>
            <person name="Platzer M."/>
            <person name="Groth M."/>
            <person name="Szafranski K."/>
            <person name="Schliwa M."/>
        </authorList>
    </citation>
    <scope>NUCLEOTIDE SEQUENCE [LARGE SCALE GENOMIC DNA]</scope>
</reference>
<feature type="non-terminal residue" evidence="6">
    <location>
        <position position="223"/>
    </location>
</feature>
<dbReference type="SUPFAM" id="SSF109604">
    <property type="entry name" value="HD-domain/PDEase-like"/>
    <property type="match status" value="1"/>
</dbReference>
<feature type="region of interest" description="Disordered" evidence="4">
    <location>
        <begin position="62"/>
        <end position="119"/>
    </location>
</feature>
<evidence type="ECO:0000256" key="4">
    <source>
        <dbReference type="SAM" id="MobiDB-lite"/>
    </source>
</evidence>
<feature type="non-terminal residue" evidence="6">
    <location>
        <position position="1"/>
    </location>
</feature>
<protein>
    <submittedName>
        <fullName evidence="6">Phosphodiesterase</fullName>
    </submittedName>
</protein>
<evidence type="ECO:0000256" key="1">
    <source>
        <dbReference type="ARBA" id="ARBA00022723"/>
    </source>
</evidence>
<keyword evidence="7" id="KW-1185">Reference proteome</keyword>
<dbReference type="Gene3D" id="1.10.1300.10">
    <property type="entry name" value="3'5'-cyclic nucleotide phosphodiesterase, catalytic domain"/>
    <property type="match status" value="1"/>
</dbReference>
<proteinExistence type="predicted"/>
<accession>X6P1G5</accession>
<dbReference type="PANTHER" id="PTHR11347">
    <property type="entry name" value="CYCLIC NUCLEOTIDE PHOSPHODIESTERASE"/>
    <property type="match status" value="1"/>
</dbReference>
<dbReference type="InterPro" id="IPR002073">
    <property type="entry name" value="PDEase_catalytic_dom"/>
</dbReference>
<dbReference type="PROSITE" id="PS51845">
    <property type="entry name" value="PDEASE_I_2"/>
    <property type="match status" value="1"/>
</dbReference>
<feature type="binding site" evidence="3">
    <location>
        <position position="139"/>
    </location>
    <ligand>
        <name>Zn(2+)</name>
        <dbReference type="ChEBI" id="CHEBI:29105"/>
        <label>1</label>
    </ligand>
</feature>
<dbReference type="PRINTS" id="PR00387">
    <property type="entry name" value="PDIESTERASE1"/>
</dbReference>
<organism evidence="6 7">
    <name type="scientific">Reticulomyxa filosa</name>
    <dbReference type="NCBI Taxonomy" id="46433"/>
    <lineage>
        <taxon>Eukaryota</taxon>
        <taxon>Sar</taxon>
        <taxon>Rhizaria</taxon>
        <taxon>Retaria</taxon>
        <taxon>Foraminifera</taxon>
        <taxon>Monothalamids</taxon>
        <taxon>Reticulomyxidae</taxon>
        <taxon>Reticulomyxa</taxon>
    </lineage>
</organism>
<keyword evidence="2" id="KW-0378">Hydrolase</keyword>